<evidence type="ECO:0000256" key="9">
    <source>
        <dbReference type="ARBA" id="ARBA00023273"/>
    </source>
</evidence>
<feature type="transmembrane region" description="Helical" evidence="10">
    <location>
        <begin position="36"/>
        <end position="57"/>
    </location>
</feature>
<comment type="similarity">
    <text evidence="4">Belongs to the TMEM218 family.</text>
</comment>
<evidence type="ECO:0000256" key="2">
    <source>
        <dbReference type="ARBA" id="ARBA00004138"/>
    </source>
</evidence>
<dbReference type="Proteomes" id="UP001497382">
    <property type="component" value="Unassembled WGS sequence"/>
</dbReference>
<dbReference type="GO" id="GO:0005929">
    <property type="term" value="C:cilium"/>
    <property type="evidence" value="ECO:0007669"/>
    <property type="project" value="UniProtKB-SubCell"/>
</dbReference>
<dbReference type="PANTHER" id="PTHR31622">
    <property type="entry name" value="TRANSMEMBRANE PROTEIN 218"/>
    <property type="match status" value="1"/>
</dbReference>
<keyword evidence="7 10" id="KW-1133">Transmembrane helix</keyword>
<reference evidence="12 13" key="1">
    <citation type="submission" date="2024-04" db="EMBL/GenBank/DDBJ databases">
        <authorList>
            <person name="Rising A."/>
            <person name="Reimegard J."/>
            <person name="Sonavane S."/>
            <person name="Akerstrom W."/>
            <person name="Nylinder S."/>
            <person name="Hedman E."/>
            <person name="Kallberg Y."/>
        </authorList>
    </citation>
    <scope>NUCLEOTIDE SEQUENCE [LARGE SCALE GENOMIC DNA]</scope>
</reference>
<evidence type="ECO:0000256" key="10">
    <source>
        <dbReference type="SAM" id="Phobius"/>
    </source>
</evidence>
<dbReference type="InterPro" id="IPR057973">
    <property type="entry name" value="TMEM218_N"/>
</dbReference>
<dbReference type="AlphaFoldDB" id="A0AAV2A7C4"/>
<organism evidence="12 13">
    <name type="scientific">Larinioides sclopetarius</name>
    <dbReference type="NCBI Taxonomy" id="280406"/>
    <lineage>
        <taxon>Eukaryota</taxon>
        <taxon>Metazoa</taxon>
        <taxon>Ecdysozoa</taxon>
        <taxon>Arthropoda</taxon>
        <taxon>Chelicerata</taxon>
        <taxon>Arachnida</taxon>
        <taxon>Araneae</taxon>
        <taxon>Araneomorphae</taxon>
        <taxon>Entelegynae</taxon>
        <taxon>Araneoidea</taxon>
        <taxon>Araneidae</taxon>
        <taxon>Larinioides</taxon>
    </lineage>
</organism>
<evidence type="ECO:0000256" key="1">
    <source>
        <dbReference type="ARBA" id="ARBA00003173"/>
    </source>
</evidence>
<keyword evidence="9" id="KW-0966">Cell projection</keyword>
<dbReference type="Pfam" id="PF25810">
    <property type="entry name" value="TMEM218_N"/>
    <property type="match status" value="1"/>
</dbReference>
<name>A0AAV2A7C4_9ARAC</name>
<comment type="function">
    <text evidence="1">May be involved in ciliary biogenesis or function.</text>
</comment>
<proteinExistence type="inferred from homology"/>
<evidence type="ECO:0000256" key="6">
    <source>
        <dbReference type="ARBA" id="ARBA00022692"/>
    </source>
</evidence>
<dbReference type="GO" id="GO:0016020">
    <property type="term" value="C:membrane"/>
    <property type="evidence" value="ECO:0007669"/>
    <property type="project" value="UniProtKB-SubCell"/>
</dbReference>
<feature type="transmembrane region" description="Helical" evidence="10">
    <location>
        <begin position="6"/>
        <end position="29"/>
    </location>
</feature>
<dbReference type="PANTHER" id="PTHR31622:SF1">
    <property type="entry name" value="TRANSMEMBRANE PROTEIN 218"/>
    <property type="match status" value="1"/>
</dbReference>
<comment type="subcellular location">
    <subcellularLocation>
        <location evidence="2">Cell projection</location>
        <location evidence="2">Cilium</location>
    </subcellularLocation>
    <subcellularLocation>
        <location evidence="3">Membrane</location>
        <topology evidence="3">Multi-pass membrane protein</topology>
    </subcellularLocation>
</comment>
<evidence type="ECO:0000256" key="3">
    <source>
        <dbReference type="ARBA" id="ARBA00004141"/>
    </source>
</evidence>
<dbReference type="EMBL" id="CAXIEN010000126">
    <property type="protein sequence ID" value="CAL1279925.1"/>
    <property type="molecule type" value="Genomic_DNA"/>
</dbReference>
<protein>
    <recommendedName>
        <fullName evidence="5">Transmembrane protein 218</fullName>
    </recommendedName>
</protein>
<dbReference type="InterPro" id="IPR026771">
    <property type="entry name" value="Tmem218"/>
</dbReference>
<keyword evidence="13" id="KW-1185">Reference proteome</keyword>
<comment type="caution">
    <text evidence="12">The sequence shown here is derived from an EMBL/GenBank/DDBJ whole genome shotgun (WGS) entry which is preliminary data.</text>
</comment>
<feature type="transmembrane region" description="Helical" evidence="10">
    <location>
        <begin position="77"/>
        <end position="100"/>
    </location>
</feature>
<accession>A0AAV2A7C4</accession>
<evidence type="ECO:0000256" key="5">
    <source>
        <dbReference type="ARBA" id="ARBA00015054"/>
    </source>
</evidence>
<evidence type="ECO:0000256" key="8">
    <source>
        <dbReference type="ARBA" id="ARBA00023136"/>
    </source>
</evidence>
<evidence type="ECO:0000313" key="13">
    <source>
        <dbReference type="Proteomes" id="UP001497382"/>
    </source>
</evidence>
<keyword evidence="8 10" id="KW-0472">Membrane</keyword>
<keyword evidence="6 10" id="KW-0812">Transmembrane</keyword>
<sequence>MSSRIFGVGAGVFVIAIVWIIAITLVAIFSKVKRPLSFVGIIFVAAAFLVTAILIFIPRGPETPDPLTDLLPPDYLFLWKCVLVVFLLLSFIVSIVLMVIENWAVSMPAKPLKKVARRTVVCDSS</sequence>
<evidence type="ECO:0000256" key="7">
    <source>
        <dbReference type="ARBA" id="ARBA00022989"/>
    </source>
</evidence>
<evidence type="ECO:0000259" key="11">
    <source>
        <dbReference type="Pfam" id="PF25810"/>
    </source>
</evidence>
<evidence type="ECO:0000256" key="4">
    <source>
        <dbReference type="ARBA" id="ARBA00010775"/>
    </source>
</evidence>
<evidence type="ECO:0000313" key="12">
    <source>
        <dbReference type="EMBL" id="CAL1279925.1"/>
    </source>
</evidence>
<gene>
    <name evidence="12" type="ORF">LARSCL_LOCUS10677</name>
</gene>
<feature type="domain" description="Transmembrane protein 218 N-terminal" evidence="11">
    <location>
        <begin position="1"/>
        <end position="59"/>
    </location>
</feature>